<keyword evidence="6" id="KW-1185">Reference proteome</keyword>
<comment type="similarity">
    <text evidence="3">Belongs to the RNase D family.</text>
</comment>
<dbReference type="Proteomes" id="UP000704611">
    <property type="component" value="Unassembled WGS sequence"/>
</dbReference>
<evidence type="ECO:0000313" key="5">
    <source>
        <dbReference type="EMBL" id="MBV2128779.1"/>
    </source>
</evidence>
<dbReference type="SMART" id="SM00341">
    <property type="entry name" value="HRDC"/>
    <property type="match status" value="1"/>
</dbReference>
<proteinExistence type="inferred from homology"/>
<dbReference type="HAMAP" id="MF_01899">
    <property type="entry name" value="RNase_D"/>
    <property type="match status" value="1"/>
</dbReference>
<dbReference type="PANTHER" id="PTHR47649:SF1">
    <property type="entry name" value="RIBONUCLEASE D"/>
    <property type="match status" value="1"/>
</dbReference>
<evidence type="ECO:0000256" key="3">
    <source>
        <dbReference type="HAMAP-Rule" id="MF_01899"/>
    </source>
</evidence>
<dbReference type="EMBL" id="JAHRID010000002">
    <property type="protein sequence ID" value="MBV2128779.1"/>
    <property type="molecule type" value="Genomic_DNA"/>
</dbReference>
<dbReference type="InterPro" id="IPR048579">
    <property type="entry name" value="RNAseD_HRDC_C"/>
</dbReference>
<evidence type="ECO:0000313" key="6">
    <source>
        <dbReference type="Proteomes" id="UP000704611"/>
    </source>
</evidence>
<dbReference type="Pfam" id="PF01612">
    <property type="entry name" value="DNA_pol_A_exo1"/>
    <property type="match status" value="1"/>
</dbReference>
<dbReference type="Pfam" id="PF00570">
    <property type="entry name" value="HRDC"/>
    <property type="match status" value="1"/>
</dbReference>
<dbReference type="PANTHER" id="PTHR47649">
    <property type="entry name" value="RIBONUCLEASE D"/>
    <property type="match status" value="1"/>
</dbReference>
<sequence length="389" mass="43820">MSYLLTDNQSLAQYCQDAAGQSVLAVDSEFIRQSTLYPKLGLIQLFDGRQLALVDPLTITDWQPLAQLFADETIVKTLHSCTEDLEALATIGIVHIQPLFDTQLAAELLGWGSSIGYARLVERATGEVLDKSESRTDWLARPLAAKQLEYAANDVTYLLPLYQHLVAQFTDPALLPLLLAEGQQLQQRRANPLPARLKYLEVKNSSLLRSRELAVLRELVAWRLEYAASRDLALGLVIKDFQMLELAKRKPGSVESLLNIPGMTGRDLRRHAKTLIELIELAKQLPQEQCPQAFYYPEHFPGEKVALAELSQAIKHTSADTAIPAAFISVRRQLHEYFNWCWRVTDQERQLLPVPEYLTGWRQQLLLPNLPVPAHVRDCVDKLVINVGG</sequence>
<dbReference type="InterPro" id="IPR051086">
    <property type="entry name" value="RNase_D-like"/>
</dbReference>
<evidence type="ECO:0000256" key="1">
    <source>
        <dbReference type="ARBA" id="ARBA00022490"/>
    </source>
</evidence>
<dbReference type="PROSITE" id="PS50967">
    <property type="entry name" value="HRDC"/>
    <property type="match status" value="1"/>
</dbReference>
<gene>
    <name evidence="3 5" type="primary">rnd</name>
    <name evidence="5" type="ORF">KQY15_06695</name>
</gene>
<dbReference type="InterPro" id="IPR002121">
    <property type="entry name" value="HRDC_dom"/>
</dbReference>
<keyword evidence="3" id="KW-0540">Nuclease</keyword>
<keyword evidence="1 3" id="KW-0963">Cytoplasm</keyword>
<dbReference type="GO" id="GO:0033890">
    <property type="term" value="F:ribonuclease D activity"/>
    <property type="evidence" value="ECO:0007669"/>
    <property type="project" value="UniProtKB-EC"/>
</dbReference>
<comment type="cofactor">
    <cofactor evidence="3">
        <name>a divalent metal cation</name>
        <dbReference type="ChEBI" id="CHEBI:60240"/>
    </cofactor>
</comment>
<comment type="subcellular location">
    <subcellularLocation>
        <location evidence="3">Cytoplasm</location>
    </subcellularLocation>
</comment>
<dbReference type="InterPro" id="IPR006292">
    <property type="entry name" value="RNase_D"/>
</dbReference>
<dbReference type="InterPro" id="IPR002562">
    <property type="entry name" value="3'-5'_exonuclease_dom"/>
</dbReference>
<accession>A0ABS6MK89</accession>
<reference evidence="5 6" key="1">
    <citation type="submission" date="2021-06" db="EMBL/GenBank/DDBJ databases">
        <title>Rheinheimera indica sp. nov., isolated from deep-sea sediment.</title>
        <authorList>
            <person name="Wang Z."/>
            <person name="Zhang X.-Y."/>
        </authorList>
    </citation>
    <scope>NUCLEOTIDE SEQUENCE [LARGE SCALE GENOMIC DNA]</scope>
    <source>
        <strain evidence="5 6">SM2107</strain>
    </source>
</reference>
<protein>
    <recommendedName>
        <fullName evidence="3">Ribonuclease D</fullName>
        <shortName evidence="3">RNase D</shortName>
        <ecNumber evidence="3">3.1.13.5</ecNumber>
    </recommendedName>
</protein>
<comment type="catalytic activity">
    <reaction evidence="3">
        <text>Exonucleolytic cleavage that removes extra residues from the 3'-terminus of tRNA to produce 5'-mononucleotides.</text>
        <dbReference type="EC" id="3.1.13.5"/>
    </reaction>
</comment>
<feature type="domain" description="HRDC" evidence="4">
    <location>
        <begin position="209"/>
        <end position="289"/>
    </location>
</feature>
<keyword evidence="3" id="KW-0269">Exonuclease</keyword>
<dbReference type="RefSeq" id="WP_217668410.1">
    <property type="nucleotide sequence ID" value="NZ_JAHRID010000002.1"/>
</dbReference>
<comment type="function">
    <text evidence="3">Exonuclease involved in the 3' processing of various precursor tRNAs. Initiates hydrolysis at the 3'-terminus of an RNA molecule and releases 5'-mononucleotides.</text>
</comment>
<dbReference type="EC" id="3.1.13.5" evidence="3"/>
<name>A0ABS6MK89_9GAMM</name>
<organism evidence="5 6">
    <name type="scientific">Arsukibacterium indicum</name>
    <dbReference type="NCBI Taxonomy" id="2848612"/>
    <lineage>
        <taxon>Bacteria</taxon>
        <taxon>Pseudomonadati</taxon>
        <taxon>Pseudomonadota</taxon>
        <taxon>Gammaproteobacteria</taxon>
        <taxon>Chromatiales</taxon>
        <taxon>Chromatiaceae</taxon>
        <taxon>Arsukibacterium</taxon>
    </lineage>
</organism>
<keyword evidence="2 3" id="KW-0819">tRNA processing</keyword>
<evidence type="ECO:0000256" key="2">
    <source>
        <dbReference type="ARBA" id="ARBA00022694"/>
    </source>
</evidence>
<dbReference type="Pfam" id="PF21293">
    <property type="entry name" value="RNAseD_HRDC_C"/>
    <property type="match status" value="1"/>
</dbReference>
<evidence type="ECO:0000259" key="4">
    <source>
        <dbReference type="PROSITE" id="PS50967"/>
    </source>
</evidence>
<dbReference type="SMART" id="SM00474">
    <property type="entry name" value="35EXOc"/>
    <property type="match status" value="1"/>
</dbReference>
<keyword evidence="3 5" id="KW-0378">Hydrolase</keyword>
<dbReference type="NCBIfam" id="TIGR01388">
    <property type="entry name" value="rnd"/>
    <property type="match status" value="1"/>
</dbReference>
<dbReference type="CDD" id="cd06142">
    <property type="entry name" value="RNaseD_exo"/>
    <property type="match status" value="1"/>
</dbReference>
<comment type="caution">
    <text evidence="5">The sequence shown here is derived from an EMBL/GenBank/DDBJ whole genome shotgun (WGS) entry which is preliminary data.</text>
</comment>